<evidence type="ECO:0000313" key="6">
    <source>
        <dbReference type="Proteomes" id="UP000256345"/>
    </source>
</evidence>
<accession>A0ABX9JK68</accession>
<reference evidence="5 6" key="1">
    <citation type="submission" date="2018-08" db="EMBL/GenBank/DDBJ databases">
        <title>Genomic Encyclopedia of Archaeal and Bacterial Type Strains, Phase II (KMG-II): from individual species to whole genera.</title>
        <authorList>
            <person name="Goeker M."/>
        </authorList>
    </citation>
    <scope>NUCLEOTIDE SEQUENCE [LARGE SCALE GENOMIC DNA]</scope>
    <source>
        <strain evidence="5 6">DSM 2261</strain>
    </source>
</reference>
<dbReference type="RefSeq" id="WP_053067330.1">
    <property type="nucleotide sequence ID" value="NZ_CP011509.1"/>
</dbReference>
<dbReference type="PROSITE" id="PS00622">
    <property type="entry name" value="HTH_LUXR_1"/>
    <property type="match status" value="1"/>
</dbReference>
<protein>
    <submittedName>
        <fullName evidence="5">Regulatory LuxR family protein</fullName>
    </submittedName>
</protein>
<dbReference type="PANTHER" id="PTHR44688:SF16">
    <property type="entry name" value="DNA-BINDING TRANSCRIPTIONAL ACTIVATOR DEVR_DOSR"/>
    <property type="match status" value="1"/>
</dbReference>
<dbReference type="InterPro" id="IPR016032">
    <property type="entry name" value="Sig_transdc_resp-reg_C-effctor"/>
</dbReference>
<dbReference type="InterPro" id="IPR036388">
    <property type="entry name" value="WH-like_DNA-bd_sf"/>
</dbReference>
<dbReference type="Pfam" id="PF00196">
    <property type="entry name" value="GerE"/>
    <property type="match status" value="1"/>
</dbReference>
<dbReference type="SUPFAM" id="SSF46894">
    <property type="entry name" value="C-terminal effector domain of the bipartite response regulators"/>
    <property type="match status" value="1"/>
</dbReference>
<dbReference type="Gene3D" id="1.10.10.10">
    <property type="entry name" value="Winged helix-like DNA-binding domain superfamily/Winged helix DNA-binding domain"/>
    <property type="match status" value="1"/>
</dbReference>
<gene>
    <name evidence="5" type="ORF">ATI61_13310</name>
</gene>
<dbReference type="PANTHER" id="PTHR44688">
    <property type="entry name" value="DNA-BINDING TRANSCRIPTIONAL ACTIVATOR DEVR_DOSR"/>
    <property type="match status" value="1"/>
</dbReference>
<evidence type="ECO:0000256" key="2">
    <source>
        <dbReference type="ARBA" id="ARBA00023125"/>
    </source>
</evidence>
<dbReference type="SMART" id="SM00421">
    <property type="entry name" value="HTH_LUXR"/>
    <property type="match status" value="1"/>
</dbReference>
<keyword evidence="6" id="KW-1185">Reference proteome</keyword>
<dbReference type="InterPro" id="IPR000792">
    <property type="entry name" value="Tscrpt_reg_LuxR_C"/>
</dbReference>
<evidence type="ECO:0000256" key="3">
    <source>
        <dbReference type="ARBA" id="ARBA00023163"/>
    </source>
</evidence>
<comment type="caution">
    <text evidence="5">The sequence shown here is derived from an EMBL/GenBank/DDBJ whole genome shotgun (WGS) entry which is preliminary data.</text>
</comment>
<organism evidence="5 6">
    <name type="scientific">Archangium gephyra</name>
    <dbReference type="NCBI Taxonomy" id="48"/>
    <lineage>
        <taxon>Bacteria</taxon>
        <taxon>Pseudomonadati</taxon>
        <taxon>Myxococcota</taxon>
        <taxon>Myxococcia</taxon>
        <taxon>Myxococcales</taxon>
        <taxon>Cystobacterineae</taxon>
        <taxon>Archangiaceae</taxon>
        <taxon>Archangium</taxon>
    </lineage>
</organism>
<proteinExistence type="predicted"/>
<dbReference type="Proteomes" id="UP000256345">
    <property type="component" value="Unassembled WGS sequence"/>
</dbReference>
<dbReference type="PRINTS" id="PR00038">
    <property type="entry name" value="HTHLUXR"/>
</dbReference>
<evidence type="ECO:0000256" key="1">
    <source>
        <dbReference type="ARBA" id="ARBA00023015"/>
    </source>
</evidence>
<sequence length="260" mass="28702">MSVVPRRVPDPLLECYLAGSLDAEAQAEVEVLLAESAVDQARLEELRAESAVFLVQHPSESQLKPFLRWSSTPKVTEEEAERSPLLEALLHHPGSGSLVLRSPNLELRRTDQATLLLERWFAPIERAPGGIPRVLLEQLARLSATAGLGLDAPDVWTRSGPGIDLRVSFMPLPEDGNGPRPWALVLQEVERHTSPLPASMRNILTAREMQVVTCALKGWDNHLIAMELEVSPSTVKKHMQRIFDKLGVSSRAALVTRWGG</sequence>
<feature type="domain" description="HTH luxR-type" evidence="4">
    <location>
        <begin position="197"/>
        <end position="260"/>
    </location>
</feature>
<keyword evidence="1" id="KW-0805">Transcription regulation</keyword>
<keyword evidence="2" id="KW-0238">DNA-binding</keyword>
<dbReference type="CDD" id="cd06170">
    <property type="entry name" value="LuxR_C_like"/>
    <property type="match status" value="1"/>
</dbReference>
<name>A0ABX9JK68_9BACT</name>
<evidence type="ECO:0000313" key="5">
    <source>
        <dbReference type="EMBL" id="REG14218.1"/>
    </source>
</evidence>
<keyword evidence="3" id="KW-0804">Transcription</keyword>
<dbReference type="EMBL" id="QUMU01000033">
    <property type="protein sequence ID" value="REG14218.1"/>
    <property type="molecule type" value="Genomic_DNA"/>
</dbReference>
<dbReference type="PROSITE" id="PS50043">
    <property type="entry name" value="HTH_LUXR_2"/>
    <property type="match status" value="1"/>
</dbReference>
<evidence type="ECO:0000259" key="4">
    <source>
        <dbReference type="PROSITE" id="PS50043"/>
    </source>
</evidence>